<keyword evidence="2" id="KW-1185">Reference proteome</keyword>
<dbReference type="RefSeq" id="WP_143133046.1">
    <property type="nucleotide sequence ID" value="NZ_FPBO01000007.1"/>
</dbReference>
<gene>
    <name evidence="1" type="ORF">SAMN05216552_100769</name>
</gene>
<evidence type="ECO:0000313" key="2">
    <source>
        <dbReference type="Proteomes" id="UP000199391"/>
    </source>
</evidence>
<protein>
    <submittedName>
        <fullName evidence="1">Uncharacterized protein</fullName>
    </submittedName>
</protein>
<name>A0A1I7I3R1_9BURK</name>
<accession>A0A1I7I3R1</accession>
<dbReference type="OrthoDB" id="2988509at2"/>
<evidence type="ECO:0000313" key="1">
    <source>
        <dbReference type="EMBL" id="SFU67547.1"/>
    </source>
</evidence>
<dbReference type="STRING" id="1035707.SAMN05216552_100769"/>
<sequence length="421" mass="47563">MEKEKIIELHQRVIDRLNATKIKYEDNSDFDEEEVSVDLTINFPCGRATRTIYLWDESDLVEFGAIAFEDFTLLGGFAAIANRKSGRIEGILSAPSQTKSLVLRRTTLLKALGLSETNGLISKNVLPSDDSNAPTVSFGPTTKMAKMLSQSRDQLGVSLFIETSKQTTHDAALAGLEKVSNSLFFGIDVNAELHFALLRHASSRRRGVANQSRATLNYPKNEYDKAPMALYWYARSAEGMPLLQFLAYYQVIEYYYPIYYNADMSKRIRAILKHPSFRIENDIDIAKVIASLRGSRHGNASERDQLRATLKECISQEDIKTFLAADPDRATHFLTKSKGVTSCLVNPENRQADLVYQTAERIYDIRCKIVHTKGDSEDGEVELLLPYSAEAERMHFDIDLARFVARQILITSSRRLETRPN</sequence>
<organism evidence="1 2">
    <name type="scientific">Pseudoduganella namucuonensis</name>
    <dbReference type="NCBI Taxonomy" id="1035707"/>
    <lineage>
        <taxon>Bacteria</taxon>
        <taxon>Pseudomonadati</taxon>
        <taxon>Pseudomonadota</taxon>
        <taxon>Betaproteobacteria</taxon>
        <taxon>Burkholderiales</taxon>
        <taxon>Oxalobacteraceae</taxon>
        <taxon>Telluria group</taxon>
        <taxon>Pseudoduganella</taxon>
    </lineage>
</organism>
<dbReference type="Proteomes" id="UP000199391">
    <property type="component" value="Unassembled WGS sequence"/>
</dbReference>
<reference evidence="2" key="1">
    <citation type="submission" date="2016-10" db="EMBL/GenBank/DDBJ databases">
        <authorList>
            <person name="Varghese N."/>
            <person name="Submissions S."/>
        </authorList>
    </citation>
    <scope>NUCLEOTIDE SEQUENCE [LARGE SCALE GENOMIC DNA]</scope>
    <source>
        <strain evidence="2">CGMCC 1.11014</strain>
    </source>
</reference>
<proteinExistence type="predicted"/>
<dbReference type="AlphaFoldDB" id="A0A1I7I3R1"/>
<dbReference type="EMBL" id="FPBO01000007">
    <property type="protein sequence ID" value="SFU67547.1"/>
    <property type="molecule type" value="Genomic_DNA"/>
</dbReference>